<name>A0A645IZ45_9ZZZZ</name>
<dbReference type="AlphaFoldDB" id="A0A645IZ45"/>
<accession>A0A645IZ45</accession>
<protein>
    <submittedName>
        <fullName evidence="1">Uncharacterized protein</fullName>
    </submittedName>
</protein>
<proteinExistence type="predicted"/>
<organism evidence="1">
    <name type="scientific">bioreactor metagenome</name>
    <dbReference type="NCBI Taxonomy" id="1076179"/>
    <lineage>
        <taxon>unclassified sequences</taxon>
        <taxon>metagenomes</taxon>
        <taxon>ecological metagenomes</taxon>
    </lineage>
</organism>
<evidence type="ECO:0000313" key="1">
    <source>
        <dbReference type="EMBL" id="MPN52473.1"/>
    </source>
</evidence>
<sequence length="144" mass="15319">MARTFPPTLTSILLTPRACALLQTASTANPFATAPTSSCSAGSLKNTVKFCSSMIMSSTLVCSAASLSAFIGGSSAFSGFSMPCSRYCFHSFKTLPNAIFTLPCVSVCIRFEKMSRSIIFWSTDTGALHASLLSVFKFTMPSYS</sequence>
<gene>
    <name evidence="1" type="ORF">SDC9_200135</name>
</gene>
<comment type="caution">
    <text evidence="1">The sequence shown here is derived from an EMBL/GenBank/DDBJ whole genome shotgun (WGS) entry which is preliminary data.</text>
</comment>
<dbReference type="EMBL" id="VSSQ01118614">
    <property type="protein sequence ID" value="MPN52473.1"/>
    <property type="molecule type" value="Genomic_DNA"/>
</dbReference>
<reference evidence="1" key="1">
    <citation type="submission" date="2019-08" db="EMBL/GenBank/DDBJ databases">
        <authorList>
            <person name="Kucharzyk K."/>
            <person name="Murdoch R.W."/>
            <person name="Higgins S."/>
            <person name="Loffler F."/>
        </authorList>
    </citation>
    <scope>NUCLEOTIDE SEQUENCE</scope>
</reference>